<dbReference type="GO" id="GO:0003848">
    <property type="term" value="F:2-amino-4-hydroxy-6-hydroxymethyldihydropteridine diphosphokinase activity"/>
    <property type="evidence" value="ECO:0007669"/>
    <property type="project" value="UniProtKB-EC"/>
</dbReference>
<dbReference type="PANTHER" id="PTHR43071:SF1">
    <property type="entry name" value="2-AMINO-4-HYDROXY-6-HYDROXYMETHYLDIHYDROPTERIDINE PYROPHOSPHOKINASE"/>
    <property type="match status" value="1"/>
</dbReference>
<dbReference type="SUPFAM" id="SSF55083">
    <property type="entry name" value="6-hydroxymethyl-7,8-dihydropterin pyrophosphokinase, HPPK"/>
    <property type="match status" value="1"/>
</dbReference>
<keyword evidence="4 10" id="KW-0808">Transferase</keyword>
<dbReference type="Gene3D" id="3.30.70.560">
    <property type="entry name" value="7,8-Dihydro-6-hydroxymethylpterin-pyrophosphokinase HPPK"/>
    <property type="match status" value="1"/>
</dbReference>
<comment type="caution">
    <text evidence="10">The sequence shown here is derived from an EMBL/GenBank/DDBJ whole genome shotgun (WGS) entry which is preliminary data.</text>
</comment>
<protein>
    <recommendedName>
        <fullName evidence="3">2-amino-4-hydroxy-6-hydroxymethyldihydropteridine diphosphokinase</fullName>
        <ecNumber evidence="3">2.7.6.3</ecNumber>
    </recommendedName>
</protein>
<dbReference type="EC" id="2.7.6.3" evidence="3"/>
<accession>A0ABT5VN98</accession>
<reference evidence="10" key="1">
    <citation type="submission" date="2024-05" db="EMBL/GenBank/DDBJ databases">
        <title>Alkalihalobacillus sp. strain MEB203 novel alkaliphilic bacterium from Lonar Lake, India.</title>
        <authorList>
            <person name="Joshi A."/>
            <person name="Thite S."/>
            <person name="Mengade P."/>
        </authorList>
    </citation>
    <scope>NUCLEOTIDE SEQUENCE</scope>
    <source>
        <strain evidence="10">MEB 203</strain>
    </source>
</reference>
<dbReference type="Proteomes" id="UP001148125">
    <property type="component" value="Unassembled WGS sequence"/>
</dbReference>
<evidence type="ECO:0000259" key="9">
    <source>
        <dbReference type="PROSITE" id="PS00794"/>
    </source>
</evidence>
<keyword evidence="8" id="KW-0289">Folate biosynthesis</keyword>
<comment type="catalytic activity">
    <reaction evidence="1">
        <text>6-hydroxymethyl-7,8-dihydropterin + ATP = (7,8-dihydropterin-6-yl)methyl diphosphate + AMP + H(+)</text>
        <dbReference type="Rhea" id="RHEA:11412"/>
        <dbReference type="ChEBI" id="CHEBI:15378"/>
        <dbReference type="ChEBI" id="CHEBI:30616"/>
        <dbReference type="ChEBI" id="CHEBI:44841"/>
        <dbReference type="ChEBI" id="CHEBI:72950"/>
        <dbReference type="ChEBI" id="CHEBI:456215"/>
        <dbReference type="EC" id="2.7.6.3"/>
    </reaction>
</comment>
<dbReference type="InterPro" id="IPR000550">
    <property type="entry name" value="Hppk"/>
</dbReference>
<evidence type="ECO:0000313" key="10">
    <source>
        <dbReference type="EMBL" id="MDE5415963.1"/>
    </source>
</evidence>
<proteinExistence type="predicted"/>
<dbReference type="InterPro" id="IPR035907">
    <property type="entry name" value="Hppk_sf"/>
</dbReference>
<evidence type="ECO:0000256" key="3">
    <source>
        <dbReference type="ARBA" id="ARBA00013253"/>
    </source>
</evidence>
<evidence type="ECO:0000256" key="1">
    <source>
        <dbReference type="ARBA" id="ARBA00000198"/>
    </source>
</evidence>
<feature type="domain" description="7,8-dihydro-6-hydroxymethylpterin-pyrophosphokinase" evidence="9">
    <location>
        <begin position="89"/>
        <end position="100"/>
    </location>
</feature>
<evidence type="ECO:0000256" key="6">
    <source>
        <dbReference type="ARBA" id="ARBA00022777"/>
    </source>
</evidence>
<evidence type="ECO:0000256" key="5">
    <source>
        <dbReference type="ARBA" id="ARBA00022741"/>
    </source>
</evidence>
<dbReference type="EMBL" id="JAOTPO010000024">
    <property type="protein sequence ID" value="MDE5415963.1"/>
    <property type="molecule type" value="Genomic_DNA"/>
</dbReference>
<dbReference type="RefSeq" id="WP_275120552.1">
    <property type="nucleotide sequence ID" value="NZ_JAOTPO010000024.1"/>
</dbReference>
<name>A0ABT5VN98_9BACI</name>
<keyword evidence="11" id="KW-1185">Reference proteome</keyword>
<dbReference type="PROSITE" id="PS00794">
    <property type="entry name" value="HPPK"/>
    <property type="match status" value="1"/>
</dbReference>
<evidence type="ECO:0000313" key="11">
    <source>
        <dbReference type="Proteomes" id="UP001148125"/>
    </source>
</evidence>
<evidence type="ECO:0000256" key="4">
    <source>
        <dbReference type="ARBA" id="ARBA00022679"/>
    </source>
</evidence>
<dbReference type="Pfam" id="PF01288">
    <property type="entry name" value="HPPK"/>
    <property type="match status" value="1"/>
</dbReference>
<evidence type="ECO:0000256" key="2">
    <source>
        <dbReference type="ARBA" id="ARBA00005051"/>
    </source>
</evidence>
<gene>
    <name evidence="10" type="primary">folK</name>
    <name evidence="10" type="ORF">N7Z68_21760</name>
</gene>
<evidence type="ECO:0000256" key="8">
    <source>
        <dbReference type="ARBA" id="ARBA00022909"/>
    </source>
</evidence>
<comment type="pathway">
    <text evidence="2">Cofactor biosynthesis; tetrahydrofolate biosynthesis; 2-amino-4-hydroxy-6-hydroxymethyl-7,8-dihydropteridine diphosphate from 7,8-dihydroneopterin triphosphate: step 4/4.</text>
</comment>
<organism evidence="10 11">
    <name type="scientific">Alkalihalobacterium chitinilyticum</name>
    <dbReference type="NCBI Taxonomy" id="2980103"/>
    <lineage>
        <taxon>Bacteria</taxon>
        <taxon>Bacillati</taxon>
        <taxon>Bacillota</taxon>
        <taxon>Bacilli</taxon>
        <taxon>Bacillales</taxon>
        <taxon>Bacillaceae</taxon>
        <taxon>Alkalihalobacterium</taxon>
    </lineage>
</organism>
<evidence type="ECO:0000256" key="7">
    <source>
        <dbReference type="ARBA" id="ARBA00022840"/>
    </source>
</evidence>
<sequence length="175" mass="20202">MNNLVYIALGSNIGAREEYLLFGLKELNEEAGLTINRVSSIYETEPVGYLDQQDFLNMVIEVSTSYSPEQLLQVTQEIESKAKKNTPVRWGPRTLDLDILLYNQENIKMDDLMIPHPRMSERSFVIIPLKEINPQLILPHEQVTVSEIYRRLTDKEGVRVWKMNNGVGEYGLFEN</sequence>
<keyword evidence="7" id="KW-0067">ATP-binding</keyword>
<dbReference type="PANTHER" id="PTHR43071">
    <property type="entry name" value="2-AMINO-4-HYDROXY-6-HYDROXYMETHYLDIHYDROPTERIDINE PYROPHOSPHOKINASE"/>
    <property type="match status" value="1"/>
</dbReference>
<keyword evidence="5" id="KW-0547">Nucleotide-binding</keyword>
<dbReference type="NCBIfam" id="TIGR01498">
    <property type="entry name" value="folK"/>
    <property type="match status" value="1"/>
</dbReference>
<dbReference type="CDD" id="cd00483">
    <property type="entry name" value="HPPK"/>
    <property type="match status" value="1"/>
</dbReference>
<keyword evidence="6" id="KW-0418">Kinase</keyword>